<sequence length="233" mass="26780">MKIIGAGLPRTATTTQWIALRMLGLPTYHMKDMMADLRRGVDVWRRAYLGEQPWDEVFEGFEATVDWPAAYHWRELMDHYPDAKILLSVRDGDAWAKSMNDTIVQIYFGNSFMRSMCLARYRIDPDWAAWMDLNIDTFWKGPRGTLANTFGEREPLIEAMERWNDEVKSTVPADRLIVWNPKDGWEPICEALGVPVPDEPLPHAFDTEVFKSSITGGAIQAVSEYWKKAHPEG</sequence>
<comment type="caution">
    <text evidence="1">The sequence shown here is derived from an EMBL/GenBank/DDBJ whole genome shotgun (WGS) entry which is preliminary data.</text>
</comment>
<dbReference type="EMBL" id="JACHNU010000006">
    <property type="protein sequence ID" value="MBB4664053.1"/>
    <property type="molecule type" value="Genomic_DNA"/>
</dbReference>
<dbReference type="Proteomes" id="UP000585272">
    <property type="component" value="Unassembled WGS sequence"/>
</dbReference>
<reference evidence="1 2" key="1">
    <citation type="submission" date="2020-08" db="EMBL/GenBank/DDBJ databases">
        <title>Genomic Encyclopedia of Archaeal and Bacterial Type Strains, Phase II (KMG-II): from individual species to whole genera.</title>
        <authorList>
            <person name="Goeker M."/>
        </authorList>
    </citation>
    <scope>NUCLEOTIDE SEQUENCE [LARGE SCALE GENOMIC DNA]</scope>
    <source>
        <strain evidence="1 2">DSM 23288</strain>
    </source>
</reference>
<evidence type="ECO:0000313" key="2">
    <source>
        <dbReference type="Proteomes" id="UP000585272"/>
    </source>
</evidence>
<evidence type="ECO:0008006" key="3">
    <source>
        <dbReference type="Google" id="ProtNLM"/>
    </source>
</evidence>
<proteinExistence type="predicted"/>
<evidence type="ECO:0000313" key="1">
    <source>
        <dbReference type="EMBL" id="MBB4664053.1"/>
    </source>
</evidence>
<dbReference type="SUPFAM" id="SSF52540">
    <property type="entry name" value="P-loop containing nucleoside triphosphate hydrolases"/>
    <property type="match status" value="1"/>
</dbReference>
<dbReference type="Gene3D" id="3.40.50.300">
    <property type="entry name" value="P-loop containing nucleotide triphosphate hydrolases"/>
    <property type="match status" value="1"/>
</dbReference>
<dbReference type="InterPro" id="IPR027417">
    <property type="entry name" value="P-loop_NTPase"/>
</dbReference>
<dbReference type="PANTHER" id="PTHR36978">
    <property type="entry name" value="P-LOOP CONTAINING NUCLEOTIDE TRIPHOSPHATE HYDROLASE"/>
    <property type="match status" value="1"/>
</dbReference>
<dbReference type="PANTHER" id="PTHR36978:SF4">
    <property type="entry name" value="P-LOOP CONTAINING NUCLEOSIDE TRIPHOSPHATE HYDROLASE PROTEIN"/>
    <property type="match status" value="1"/>
</dbReference>
<protein>
    <recommendedName>
        <fullName evidence="3">Sulfotransferase family protein</fullName>
    </recommendedName>
</protein>
<accession>A0A840IIP9</accession>
<dbReference type="Pfam" id="PF17784">
    <property type="entry name" value="Sulfotransfer_4"/>
    <property type="match status" value="1"/>
</dbReference>
<dbReference type="AlphaFoldDB" id="A0A840IIP9"/>
<keyword evidence="2" id="KW-1185">Reference proteome</keyword>
<dbReference type="RefSeq" id="WP_183343778.1">
    <property type="nucleotide sequence ID" value="NZ_JACHNU010000006.1"/>
</dbReference>
<organism evidence="1 2">
    <name type="scientific">Conexibacter arvalis</name>
    <dbReference type="NCBI Taxonomy" id="912552"/>
    <lineage>
        <taxon>Bacteria</taxon>
        <taxon>Bacillati</taxon>
        <taxon>Actinomycetota</taxon>
        <taxon>Thermoleophilia</taxon>
        <taxon>Solirubrobacterales</taxon>
        <taxon>Conexibacteraceae</taxon>
        <taxon>Conexibacter</taxon>
    </lineage>
</organism>
<dbReference type="InterPro" id="IPR040632">
    <property type="entry name" value="Sulfotransfer_4"/>
</dbReference>
<name>A0A840IIP9_9ACTN</name>
<gene>
    <name evidence="1" type="ORF">BDZ31_003656</name>
</gene>